<accession>A0AAW9MXD5</accession>
<evidence type="ECO:0000313" key="2">
    <source>
        <dbReference type="EMBL" id="MEB3429164.1"/>
    </source>
</evidence>
<dbReference type="PROSITE" id="PS50206">
    <property type="entry name" value="RHODANESE_3"/>
    <property type="match status" value="1"/>
</dbReference>
<proteinExistence type="predicted"/>
<keyword evidence="3" id="KW-1185">Reference proteome</keyword>
<reference evidence="2 3" key="1">
    <citation type="submission" date="2024-01" db="EMBL/GenBank/DDBJ databases">
        <title>Complete genome sequence of Citroniella saccharovorans strain M6.X9, isolated from human fecal sample.</title>
        <authorList>
            <person name="Cheng G."/>
            <person name="Westerholm M."/>
            <person name="Schnurer A."/>
        </authorList>
    </citation>
    <scope>NUCLEOTIDE SEQUENCE [LARGE SCALE GENOMIC DNA]</scope>
    <source>
        <strain evidence="2 3">DSM 29873</strain>
    </source>
</reference>
<dbReference type="RefSeq" id="WP_324619354.1">
    <property type="nucleotide sequence ID" value="NZ_JAYKOT010000003.1"/>
</dbReference>
<dbReference type="Proteomes" id="UP001357733">
    <property type="component" value="Unassembled WGS sequence"/>
</dbReference>
<evidence type="ECO:0000259" key="1">
    <source>
        <dbReference type="PROSITE" id="PS50206"/>
    </source>
</evidence>
<name>A0AAW9MXD5_9FIRM</name>
<comment type="caution">
    <text evidence="2">The sequence shown here is derived from an EMBL/GenBank/DDBJ whole genome shotgun (WGS) entry which is preliminary data.</text>
</comment>
<evidence type="ECO:0000313" key="3">
    <source>
        <dbReference type="Proteomes" id="UP001357733"/>
    </source>
</evidence>
<dbReference type="AlphaFoldDB" id="A0AAW9MXD5"/>
<dbReference type="InterPro" id="IPR036873">
    <property type="entry name" value="Rhodanese-like_dom_sf"/>
</dbReference>
<dbReference type="InterPro" id="IPR001763">
    <property type="entry name" value="Rhodanese-like_dom"/>
</dbReference>
<protein>
    <recommendedName>
        <fullName evidence="1">Rhodanese domain-containing protein</fullName>
    </recommendedName>
</protein>
<feature type="domain" description="Rhodanese" evidence="1">
    <location>
        <begin position="12"/>
        <end position="65"/>
    </location>
</feature>
<dbReference type="Gene3D" id="3.40.250.10">
    <property type="entry name" value="Rhodanese-like domain"/>
    <property type="match status" value="1"/>
</dbReference>
<dbReference type="SUPFAM" id="SSF52821">
    <property type="entry name" value="Rhodanese/Cell cycle control phosphatase"/>
    <property type="match status" value="1"/>
</dbReference>
<organism evidence="2 3">
    <name type="scientific">Citroniella saccharovorans</name>
    <dbReference type="NCBI Taxonomy" id="2053367"/>
    <lineage>
        <taxon>Bacteria</taxon>
        <taxon>Bacillati</taxon>
        <taxon>Bacillota</taxon>
        <taxon>Tissierellia</taxon>
        <taxon>Tissierellales</taxon>
        <taxon>Peptoniphilaceae</taxon>
        <taxon>Citroniella</taxon>
    </lineage>
</organism>
<gene>
    <name evidence="2" type="ORF">VLK81_03855</name>
</gene>
<sequence>MRNIVTYEESLKEKNRIYIDVRTREEHTEMTIPSSINLPIFTENERKIIGTEYMKGSKEKAKLLGITYAKDKLVSFFELF</sequence>
<dbReference type="EMBL" id="JAYKOT010000003">
    <property type="protein sequence ID" value="MEB3429164.1"/>
    <property type="molecule type" value="Genomic_DNA"/>
</dbReference>